<dbReference type="InterPro" id="IPR019734">
    <property type="entry name" value="TPR_rpt"/>
</dbReference>
<dbReference type="SUPFAM" id="SSF81901">
    <property type="entry name" value="HCP-like"/>
    <property type="match status" value="1"/>
</dbReference>
<dbReference type="InterPro" id="IPR010982">
    <property type="entry name" value="Lambda_DNA-bd_dom_sf"/>
</dbReference>
<reference evidence="4 5" key="1">
    <citation type="submission" date="2016-07" db="EMBL/GenBank/DDBJ databases">
        <authorList>
            <person name="Townsley L."/>
            <person name="Shank E.A."/>
        </authorList>
    </citation>
    <scope>NUCLEOTIDE SEQUENCE [LARGE SCALE GENOMIC DNA]</scope>
    <source>
        <strain evidence="4 5">CH01</strain>
    </source>
</reference>
<accession>A0ABX2ZUP0</accession>
<protein>
    <recommendedName>
        <fullName evidence="3">HTH cro/C1-type domain-containing protein</fullName>
    </recommendedName>
</protein>
<keyword evidence="5" id="KW-1185">Reference proteome</keyword>
<dbReference type="SMART" id="SM00530">
    <property type="entry name" value="HTH_XRE"/>
    <property type="match status" value="1"/>
</dbReference>
<evidence type="ECO:0000313" key="5">
    <source>
        <dbReference type="Proteomes" id="UP000094580"/>
    </source>
</evidence>
<dbReference type="InterPro" id="IPR011990">
    <property type="entry name" value="TPR-like_helical_dom_sf"/>
</dbReference>
<dbReference type="InterPro" id="IPR001387">
    <property type="entry name" value="Cro/C1-type_HTH"/>
</dbReference>
<evidence type="ECO:0000313" key="4">
    <source>
        <dbReference type="EMBL" id="ODG93094.1"/>
    </source>
</evidence>
<dbReference type="PROSITE" id="PS50943">
    <property type="entry name" value="HTH_CROC1"/>
    <property type="match status" value="1"/>
</dbReference>
<dbReference type="Gene3D" id="1.25.40.10">
    <property type="entry name" value="Tetratricopeptide repeat domain"/>
    <property type="match status" value="1"/>
</dbReference>
<dbReference type="RefSeq" id="WP_069032723.1">
    <property type="nucleotide sequence ID" value="NZ_MDKC01000003.1"/>
</dbReference>
<name>A0ABX2ZUP0_9BACI</name>
<dbReference type="Proteomes" id="UP000094580">
    <property type="component" value="Unassembled WGS sequence"/>
</dbReference>
<organism evidence="4 5">
    <name type="scientific">Gottfriedia luciferensis</name>
    <dbReference type="NCBI Taxonomy" id="178774"/>
    <lineage>
        <taxon>Bacteria</taxon>
        <taxon>Bacillati</taxon>
        <taxon>Bacillota</taxon>
        <taxon>Bacilli</taxon>
        <taxon>Bacillales</taxon>
        <taxon>Bacillaceae</taxon>
        <taxon>Gottfriedia</taxon>
    </lineage>
</organism>
<evidence type="ECO:0000256" key="2">
    <source>
        <dbReference type="SAM" id="Coils"/>
    </source>
</evidence>
<keyword evidence="2" id="KW-0175">Coiled coil</keyword>
<dbReference type="Gene3D" id="1.25.40.1000">
    <property type="match status" value="1"/>
</dbReference>
<dbReference type="Pfam" id="PF01381">
    <property type="entry name" value="HTH_3"/>
    <property type="match status" value="1"/>
</dbReference>
<dbReference type="CDD" id="cd00093">
    <property type="entry name" value="HTH_XRE"/>
    <property type="match status" value="1"/>
</dbReference>
<feature type="repeat" description="TPR" evidence="1">
    <location>
        <begin position="259"/>
        <end position="292"/>
    </location>
</feature>
<comment type="caution">
    <text evidence="4">The sequence shown here is derived from an EMBL/GenBank/DDBJ whole genome shotgun (WGS) entry which is preliminary data.</text>
</comment>
<keyword evidence="1" id="KW-0802">TPR repeat</keyword>
<gene>
    <name evidence="4" type="ORF">BED47_16415</name>
</gene>
<dbReference type="Gene3D" id="1.10.260.40">
    <property type="entry name" value="lambda repressor-like DNA-binding domains"/>
    <property type="match status" value="1"/>
</dbReference>
<feature type="domain" description="HTH cro/C1-type" evidence="3">
    <location>
        <begin position="7"/>
        <end position="61"/>
    </location>
</feature>
<evidence type="ECO:0000259" key="3">
    <source>
        <dbReference type="PROSITE" id="PS50943"/>
    </source>
</evidence>
<dbReference type="PROSITE" id="PS50005">
    <property type="entry name" value="TPR"/>
    <property type="match status" value="1"/>
</dbReference>
<sequence>MYEGKIIKYYREKSQMTQEQLGKGICSSTHISKIERSQTEYANEIIALLSVRLGIKIENEILKLKNIKMRINSWQQSIAMQLNDEIEEINLELEQEELIQISNYVNQYKLLRIRYLLMKNLMNEAKELINEIKKIKHKLSPYEVNLFRHVQGIYHLTNHEPLLAIQVLKKINNEEYANEEYYYHLASAYHSNDLPVMAYFYADKARQYFKSINSYLRVIDSEMLMLIQIKDNEEFSETIKRFENLIQSCEICRSSDRKARVYHNLAFEYYRRKNYELAKKYYFESMKLKDTNSIPYLLSLEGYIRSSYFGELLPKGELLQYVGKGFDIASKKNDKLFINLFILLDFLILEKEQEYHQFLAEHSLPFFKKLGFAYLIKHSEKELFNYYFKRKQTRKALGMANTLINQ</sequence>
<dbReference type="SMART" id="SM00028">
    <property type="entry name" value="TPR"/>
    <property type="match status" value="2"/>
</dbReference>
<feature type="coiled-coil region" evidence="2">
    <location>
        <begin position="79"/>
        <end position="138"/>
    </location>
</feature>
<dbReference type="EMBL" id="MDKC01000003">
    <property type="protein sequence ID" value="ODG93094.1"/>
    <property type="molecule type" value="Genomic_DNA"/>
</dbReference>
<evidence type="ECO:0000256" key="1">
    <source>
        <dbReference type="PROSITE-ProRule" id="PRU00339"/>
    </source>
</evidence>
<dbReference type="SUPFAM" id="SSF47413">
    <property type="entry name" value="lambda repressor-like DNA-binding domains"/>
    <property type="match status" value="1"/>
</dbReference>
<proteinExistence type="predicted"/>